<comment type="caution">
    <text evidence="2">The sequence shown here is derived from an EMBL/GenBank/DDBJ whole genome shotgun (WGS) entry which is preliminary data.</text>
</comment>
<feature type="compositionally biased region" description="Basic and acidic residues" evidence="1">
    <location>
        <begin position="33"/>
        <end position="44"/>
    </location>
</feature>
<evidence type="ECO:0000313" key="3">
    <source>
        <dbReference type="Proteomes" id="UP000320176"/>
    </source>
</evidence>
<accession>A0A5C6B2D6</accession>
<keyword evidence="3" id="KW-1185">Reference proteome</keyword>
<gene>
    <name evidence="2" type="ORF">Pla52n_18000</name>
</gene>
<name>A0A5C6B2D6_9BACT</name>
<dbReference type="Proteomes" id="UP000320176">
    <property type="component" value="Unassembled WGS sequence"/>
</dbReference>
<reference evidence="2 3" key="1">
    <citation type="submission" date="2019-02" db="EMBL/GenBank/DDBJ databases">
        <title>Deep-cultivation of Planctomycetes and their phenomic and genomic characterization uncovers novel biology.</title>
        <authorList>
            <person name="Wiegand S."/>
            <person name="Jogler M."/>
            <person name="Boedeker C."/>
            <person name="Pinto D."/>
            <person name="Vollmers J."/>
            <person name="Rivas-Marin E."/>
            <person name="Kohn T."/>
            <person name="Peeters S.H."/>
            <person name="Heuer A."/>
            <person name="Rast P."/>
            <person name="Oberbeckmann S."/>
            <person name="Bunk B."/>
            <person name="Jeske O."/>
            <person name="Meyerdierks A."/>
            <person name="Storesund J.E."/>
            <person name="Kallscheuer N."/>
            <person name="Luecker S."/>
            <person name="Lage O.M."/>
            <person name="Pohl T."/>
            <person name="Merkel B.J."/>
            <person name="Hornburger P."/>
            <person name="Mueller R.-W."/>
            <person name="Bruemmer F."/>
            <person name="Labrenz M."/>
            <person name="Spormann A.M."/>
            <person name="Op Den Camp H."/>
            <person name="Overmann J."/>
            <person name="Amann R."/>
            <person name="Jetten M.S.M."/>
            <person name="Mascher T."/>
            <person name="Medema M.H."/>
            <person name="Devos D.P."/>
            <person name="Kaster A.-K."/>
            <person name="Ovreas L."/>
            <person name="Rohde M."/>
            <person name="Galperin M.Y."/>
            <person name="Jogler C."/>
        </authorList>
    </citation>
    <scope>NUCLEOTIDE SEQUENCE [LARGE SCALE GENOMIC DNA]</scope>
    <source>
        <strain evidence="2 3">Pla52n</strain>
    </source>
</reference>
<organism evidence="2 3">
    <name type="scientific">Stieleria varia</name>
    <dbReference type="NCBI Taxonomy" id="2528005"/>
    <lineage>
        <taxon>Bacteria</taxon>
        <taxon>Pseudomonadati</taxon>
        <taxon>Planctomycetota</taxon>
        <taxon>Planctomycetia</taxon>
        <taxon>Pirellulales</taxon>
        <taxon>Pirellulaceae</taxon>
        <taxon>Stieleria</taxon>
    </lineage>
</organism>
<evidence type="ECO:0000313" key="2">
    <source>
        <dbReference type="EMBL" id="TWU06080.1"/>
    </source>
</evidence>
<feature type="region of interest" description="Disordered" evidence="1">
    <location>
        <begin position="23"/>
        <end position="44"/>
    </location>
</feature>
<sequence>MKEYVHQRGLQCVGPLPDLASLDPTSPGCAGGGDRKLAQTKKDTTPNFEQSRVAGLYSDALYIKEGLASLFSWLVSFLGADRAGRHQELSESRPLAVSPSVSYFVKRSMTYGSYRLARS</sequence>
<dbReference type="EMBL" id="SJPN01000002">
    <property type="protein sequence ID" value="TWU06080.1"/>
    <property type="molecule type" value="Genomic_DNA"/>
</dbReference>
<protein>
    <submittedName>
        <fullName evidence="2">Uncharacterized protein</fullName>
    </submittedName>
</protein>
<proteinExistence type="predicted"/>
<evidence type="ECO:0000256" key="1">
    <source>
        <dbReference type="SAM" id="MobiDB-lite"/>
    </source>
</evidence>
<dbReference type="AlphaFoldDB" id="A0A5C6B2D6"/>